<accession>A0A0F9I685</accession>
<organism evidence="1">
    <name type="scientific">marine sediment metagenome</name>
    <dbReference type="NCBI Taxonomy" id="412755"/>
    <lineage>
        <taxon>unclassified sequences</taxon>
        <taxon>metagenomes</taxon>
        <taxon>ecological metagenomes</taxon>
    </lineage>
</organism>
<dbReference type="EMBL" id="LAZR01013211">
    <property type="protein sequence ID" value="KKM23027.1"/>
    <property type="molecule type" value="Genomic_DNA"/>
</dbReference>
<gene>
    <name evidence="1" type="ORF">LCGC14_1619350</name>
</gene>
<evidence type="ECO:0000313" key="1">
    <source>
        <dbReference type="EMBL" id="KKM23027.1"/>
    </source>
</evidence>
<proteinExistence type="predicted"/>
<name>A0A0F9I685_9ZZZZ</name>
<protein>
    <submittedName>
        <fullName evidence="1">Uncharacterized protein</fullName>
    </submittedName>
</protein>
<sequence length="47" mass="5628">MTIMYYRGYILIRLKELSSEWKVVFKLNGLKSTEPEEDWKVTYATPV</sequence>
<reference evidence="1" key="1">
    <citation type="journal article" date="2015" name="Nature">
        <title>Complex archaea that bridge the gap between prokaryotes and eukaryotes.</title>
        <authorList>
            <person name="Spang A."/>
            <person name="Saw J.H."/>
            <person name="Jorgensen S.L."/>
            <person name="Zaremba-Niedzwiedzka K."/>
            <person name="Martijn J."/>
            <person name="Lind A.E."/>
            <person name="van Eijk R."/>
            <person name="Schleper C."/>
            <person name="Guy L."/>
            <person name="Ettema T.J."/>
        </authorList>
    </citation>
    <scope>NUCLEOTIDE SEQUENCE</scope>
</reference>
<dbReference type="AlphaFoldDB" id="A0A0F9I685"/>
<comment type="caution">
    <text evidence="1">The sequence shown here is derived from an EMBL/GenBank/DDBJ whole genome shotgun (WGS) entry which is preliminary data.</text>
</comment>